<proteinExistence type="predicted"/>
<protein>
    <submittedName>
        <fullName evidence="1">Ig-like domain-containing protein</fullName>
    </submittedName>
</protein>
<dbReference type="Gene3D" id="2.60.40.3440">
    <property type="match status" value="1"/>
</dbReference>
<dbReference type="NCBIfam" id="TIGR01965">
    <property type="entry name" value="VCBS_repeat"/>
    <property type="match status" value="1"/>
</dbReference>
<dbReference type="InterPro" id="IPR010221">
    <property type="entry name" value="VCBS_dom"/>
</dbReference>
<evidence type="ECO:0000313" key="2">
    <source>
        <dbReference type="Proteomes" id="UP001216510"/>
    </source>
</evidence>
<keyword evidence="2" id="KW-1185">Reference proteome</keyword>
<evidence type="ECO:0000313" key="1">
    <source>
        <dbReference type="EMBL" id="WEF33459.1"/>
    </source>
</evidence>
<accession>A0ABY8BGN6</accession>
<dbReference type="Proteomes" id="UP001216510">
    <property type="component" value="Chromosome"/>
</dbReference>
<name>A0ABY8BGN6_9BURK</name>
<sequence length="270" mass="27246">MGVLHGAALFKGGSNFALSLTLSLAAGRIFDLTSLNLWDQWGQAGVQFRLTTSKGSVDTAPVDGQGGVAFHSYSPVLQGVSSVEISLVDRNLTFAPAVDDIVLSNITFVPRFSGSGNTLAVEQNGDAVDLGGLLHVTDVDSGQTLTWTQAGGPSHGTLVMADVNAAAGGADIAPGGTLTYRPDAGYVGTDTFTVQVSDGLAVSQKTITVNVAPQAPGMPALDPGSDTATEGDNVTAANTLTLTGTSGAGDSSSRVRVFVDIDGDGAFDAG</sequence>
<reference evidence="1 2" key="1">
    <citation type="submission" date="2023-02" db="EMBL/GenBank/DDBJ databases">
        <title>Gemone sequence of Telluria chitinolytica ACM 3522T.</title>
        <authorList>
            <person name="Frediansyah A."/>
            <person name="Miess H."/>
            <person name="Gross H."/>
        </authorList>
    </citation>
    <scope>NUCLEOTIDE SEQUENCE [LARGE SCALE GENOMIC DNA]</scope>
    <source>
        <strain evidence="1 2">ACM 3522</strain>
    </source>
</reference>
<dbReference type="EMBL" id="CP119083">
    <property type="protein sequence ID" value="WEF33459.1"/>
    <property type="molecule type" value="Genomic_DNA"/>
</dbReference>
<dbReference type="Pfam" id="PF17963">
    <property type="entry name" value="Big_9"/>
    <property type="match status" value="1"/>
</dbReference>
<organism evidence="1 2">
    <name type="scientific">Pseudoduganella chitinolytica</name>
    <dbReference type="NCBI Taxonomy" id="34070"/>
    <lineage>
        <taxon>Bacteria</taxon>
        <taxon>Pseudomonadati</taxon>
        <taxon>Pseudomonadota</taxon>
        <taxon>Betaproteobacteria</taxon>
        <taxon>Burkholderiales</taxon>
        <taxon>Oxalobacteraceae</taxon>
        <taxon>Telluria group</taxon>
        <taxon>Pseudoduganella</taxon>
    </lineage>
</organism>
<gene>
    <name evidence="1" type="ORF">PX653_01320</name>
</gene>
<dbReference type="RefSeq" id="WP_277416160.1">
    <property type="nucleotide sequence ID" value="NZ_CP119083.1"/>
</dbReference>